<evidence type="ECO:0000313" key="2">
    <source>
        <dbReference type="Proteomes" id="UP000281474"/>
    </source>
</evidence>
<dbReference type="OrthoDB" id="7061360at2"/>
<name>A0A3L8PZ76_9GAMM</name>
<sequence length="144" mass="16360">MQLKPVIVNELDIGGQLNKATTSNHRSEFSLLLALMSQDVQAMAPFSENCAQELVTDLSKDENPIDNGSIFHKYGLTEFRLQQELKPEALVTRGSRYFGLQQAIENCDIHVQLKHNPVKQNQKKLELNLVESIQKQEQMLDLVI</sequence>
<comment type="caution">
    <text evidence="1">The sequence shown here is derived from an EMBL/GenBank/DDBJ whole genome shotgun (WGS) entry which is preliminary data.</text>
</comment>
<evidence type="ECO:0000313" key="1">
    <source>
        <dbReference type="EMBL" id="RLV60605.1"/>
    </source>
</evidence>
<dbReference type="EMBL" id="QZEI01000013">
    <property type="protein sequence ID" value="RLV60605.1"/>
    <property type="molecule type" value="Genomic_DNA"/>
</dbReference>
<evidence type="ECO:0008006" key="3">
    <source>
        <dbReference type="Google" id="ProtNLM"/>
    </source>
</evidence>
<organism evidence="1 2">
    <name type="scientific">Parashewanella curva</name>
    <dbReference type="NCBI Taxonomy" id="2338552"/>
    <lineage>
        <taxon>Bacteria</taxon>
        <taxon>Pseudomonadati</taxon>
        <taxon>Pseudomonadota</taxon>
        <taxon>Gammaproteobacteria</taxon>
        <taxon>Alteromonadales</taxon>
        <taxon>Shewanellaceae</taxon>
        <taxon>Parashewanella</taxon>
    </lineage>
</organism>
<protein>
    <recommendedName>
        <fullName evidence="3">QueD-like protein</fullName>
    </recommendedName>
</protein>
<dbReference type="RefSeq" id="WP_121838055.1">
    <property type="nucleotide sequence ID" value="NZ_ML014762.1"/>
</dbReference>
<accession>A0A3L8PZ76</accession>
<keyword evidence="2" id="KW-1185">Reference proteome</keyword>
<dbReference type="Pfam" id="PF11993">
    <property type="entry name" value="VC2046"/>
    <property type="match status" value="2"/>
</dbReference>
<gene>
    <name evidence="1" type="ORF">D5018_05755</name>
</gene>
<dbReference type="Proteomes" id="UP000281474">
    <property type="component" value="Unassembled WGS sequence"/>
</dbReference>
<reference evidence="1 2" key="1">
    <citation type="submission" date="2018-09" db="EMBL/GenBank/DDBJ databases">
        <title>Phylogeny of the Shewanellaceae, and recommendation for two new genera, Pseudoshewanella and Parashewanella.</title>
        <authorList>
            <person name="Wang G."/>
        </authorList>
    </citation>
    <scope>NUCLEOTIDE SEQUENCE [LARGE SCALE GENOMIC DNA]</scope>
    <source>
        <strain evidence="1 2">C51</strain>
    </source>
</reference>
<dbReference type="InterPro" id="IPR021879">
    <property type="entry name" value="VC2046_fam"/>
</dbReference>
<proteinExistence type="predicted"/>
<dbReference type="AlphaFoldDB" id="A0A3L8PZ76"/>